<dbReference type="Pfam" id="PF00118">
    <property type="entry name" value="Cpn60_TCP1"/>
    <property type="match status" value="1"/>
</dbReference>
<accession>A0ABM0W1A7</accession>
<reference evidence="2" key="1">
    <citation type="journal article" date="2014" name="Nat. Commun.">
        <title>The emerging biofuel crop Camelina sativa retains a highly undifferentiated hexaploid genome structure.</title>
        <authorList>
            <person name="Kagale S."/>
            <person name="Koh C."/>
            <person name="Nixon J."/>
            <person name="Bollina V."/>
            <person name="Clarke W.E."/>
            <person name="Tuteja R."/>
            <person name="Spillane C."/>
            <person name="Robinson S.J."/>
            <person name="Links M.G."/>
            <person name="Clarke C."/>
            <person name="Higgins E.E."/>
            <person name="Huebert T."/>
            <person name="Sharpe A.G."/>
            <person name="Parkin I.A."/>
        </authorList>
    </citation>
    <scope>NUCLEOTIDE SEQUENCE [LARGE SCALE GENOMIC DNA]</scope>
    <source>
        <strain evidence="2">cv. DH55</strain>
    </source>
</reference>
<keyword evidence="1" id="KW-0732">Signal</keyword>
<gene>
    <name evidence="3" type="primary">LOC104744872</name>
</gene>
<dbReference type="GeneID" id="104744872"/>
<evidence type="ECO:0000313" key="3">
    <source>
        <dbReference type="RefSeq" id="XP_010464290.1"/>
    </source>
</evidence>
<keyword evidence="2" id="KW-1185">Reference proteome</keyword>
<feature type="signal peptide" evidence="1">
    <location>
        <begin position="1"/>
        <end position="18"/>
    </location>
</feature>
<dbReference type="SUPFAM" id="SSF54849">
    <property type="entry name" value="GroEL-intermediate domain like"/>
    <property type="match status" value="1"/>
</dbReference>
<protein>
    <submittedName>
        <fullName evidence="3">T-complex protein 1 subunit theta-like</fullName>
    </submittedName>
</protein>
<dbReference type="RefSeq" id="XP_010464290.1">
    <property type="nucleotide sequence ID" value="XM_010465988.1"/>
</dbReference>
<proteinExistence type="predicted"/>
<feature type="chain" id="PRO_5046490302" evidence="1">
    <location>
        <begin position="19"/>
        <end position="173"/>
    </location>
</feature>
<dbReference type="InterPro" id="IPR027410">
    <property type="entry name" value="TCP-1-like_intermed_sf"/>
</dbReference>
<evidence type="ECO:0000313" key="2">
    <source>
        <dbReference type="Proteomes" id="UP000694864"/>
    </source>
</evidence>
<dbReference type="Proteomes" id="UP000694864">
    <property type="component" value="Chromosome 15"/>
</dbReference>
<evidence type="ECO:0000256" key="1">
    <source>
        <dbReference type="SAM" id="SignalP"/>
    </source>
</evidence>
<reference evidence="3" key="2">
    <citation type="submission" date="2025-08" db="UniProtKB">
        <authorList>
            <consortium name="RefSeq"/>
        </authorList>
    </citation>
    <scope>IDENTIFICATION</scope>
    <source>
        <tissue evidence="3">Leaf</tissue>
    </source>
</reference>
<organism evidence="2 3">
    <name type="scientific">Camelina sativa</name>
    <name type="common">False flax</name>
    <name type="synonym">Myagrum sativum</name>
    <dbReference type="NCBI Taxonomy" id="90675"/>
    <lineage>
        <taxon>Eukaryota</taxon>
        <taxon>Viridiplantae</taxon>
        <taxon>Streptophyta</taxon>
        <taxon>Embryophyta</taxon>
        <taxon>Tracheophyta</taxon>
        <taxon>Spermatophyta</taxon>
        <taxon>Magnoliopsida</taxon>
        <taxon>eudicotyledons</taxon>
        <taxon>Gunneridae</taxon>
        <taxon>Pentapetalae</taxon>
        <taxon>rosids</taxon>
        <taxon>malvids</taxon>
        <taxon>Brassicales</taxon>
        <taxon>Brassicaceae</taxon>
        <taxon>Camelineae</taxon>
        <taxon>Camelina</taxon>
    </lineage>
</organism>
<sequence>MFFLSIFFSFTQSQLTLCNYISNHHDICTSFSYFYHLHLDLDIVFNLGRIMVLTINSDTEMTNFCRTAGVVPSHLFLPSPDHLGYVDSISVEEIDGVTLTIATNEGGGNSTSTVILRGSKDSILDELERYVAGGVNTYKAMHSNSVTDSWDAARKLSLKLKEYADLETGFVCS</sequence>
<dbReference type="Gene3D" id="3.30.260.10">
    <property type="entry name" value="TCP-1-like chaperonin intermediate domain"/>
    <property type="match status" value="1"/>
</dbReference>
<dbReference type="InterPro" id="IPR002423">
    <property type="entry name" value="Cpn60/GroEL/TCP-1"/>
</dbReference>
<name>A0ABM0W1A7_CAMSA</name>